<dbReference type="PANTHER" id="PTHR43642">
    <property type="entry name" value="HYBRID SIGNAL TRANSDUCTION HISTIDINE KINASE G"/>
    <property type="match status" value="1"/>
</dbReference>
<dbReference type="EMBL" id="AAOW01000006">
    <property type="protein sequence ID" value="EAR61794.1"/>
    <property type="molecule type" value="Genomic_DNA"/>
</dbReference>
<dbReference type="Pfam" id="PF00990">
    <property type="entry name" value="GGDEF"/>
    <property type="match status" value="1"/>
</dbReference>
<dbReference type="InterPro" id="IPR053159">
    <property type="entry name" value="Hybrid_Histidine_Kinase"/>
</dbReference>
<gene>
    <name evidence="6" type="ORF">MED92_04327</name>
</gene>
<dbReference type="SMART" id="SM00220">
    <property type="entry name" value="S_TKc"/>
    <property type="match status" value="1"/>
</dbReference>
<sequence length="1723" mass="193150">MQIGDNLLKKLDLPGYIISHGQIGSDGRVAFHATRSADDKPVVIETLYSQYPEPRQVAEIRREAEIANRLEDIEGVLKVYGLERYGNGNLALITEAFQSNLIDMFAKEEAGKEGTALRLQKVLVVAISLVKVLKAVHDRGIVHKALTPEHILFDDSTASIRLSRFGIASELSQEHQASSSERLEGPLPYISPEQTGRMKRELDYRSDYYSLGIILFELVTGQRPFEADNVLGWVHQHISRLPPNPRDINPEIPEPLSAVILKLLEKSPEERYQSAQGLIADLEYCADKLCDSVSTYEPFEPGQHDVSQVFLLPQNLYGRDTERTELMSRFEAILDGEIELCMVHGYSGIGKSALVKDIGQRLVGEHGFLIQGKFDQFNQGNAYSGIANALRGLIQQTLIAPKDQLQSWQEKLQEVLSPNAQLIIDLVPELELILGKQPDVIHLPPVEARNRFQLVLISFLSVFSRPEHPLVMFLDDLQWSDTATLEFLKRLVTSREIRHFMLIGAYRSNEVGPGHPLSLTLNEIAQFKEIADLPIKPLNYGAVNALVADALCSSESHVKTLSDRLFNKAQGNPFFTLELIKKLHEEGAIYKDLTAKEWQWKLDSVMWSDLSDDIVEFMADNLRKLPGSTQKVLQLAACIGGSFDLNTLAVIYKRSASATARELFPALKHHLIIPLDSDYKLLSSAITDETGLSSTASFNPSYQFLHDRVQQAAYSLIDSAETKNVHKTIGQLMLRHTPEAQLKERLVDIAGHLNIARSIITDQQERLNLIRLNLEAGKHARRTAAYETAMSLLTIGESLLPNNAWSEHYSLALDLTIELQQCAYLTARLDESERLMDLMLEQSESDFIRAKFLAIRTRQYATLGKMEDSITSAIWGLQLLGFDASAEPTLEDIATERRAVDECLEGRSVASLADLHDLKDESVLIAIRLLMEIFPAAFLSGNGNILPYIVLKAVNLSMRHGNSPESAFAYAAFGMLLCGELDEQALGYQFGKLGVEINERHDDIELKTRVTYVYAMFVHHWSEHWSTLTPWFRKGIKYGYQSGDLLYLAYSAQDCVIWDPTLDIPSMLTQHADNLQIVRETGYQDSIDSATLYLQLLNNFMGQTDNSESLSNQSFNEQECLEGMRQRKFITGIANYHIYKAEACFLNGSYDKALLHVIEQDKLIKSSMSLPQLARFYIVAFLTRATTYSEIESPEEQDRTLSRLKKDLQRMRHWANNCPDNFLHLQYLMEAELACLVKPKEAHLNQYEAAINAAVANGFIRDEAVACERAARHLLDVGMSRGAEGYLRSAHHAYKRWGALRKTEALEKEFPVLQELSRGRLDQNEQLGYGGIDSKNLDLASVMKASRAISREMIFSRLIQTILDILLENAGAQWGCFVVNDGEQFSVEAQSGSLPVFVDKAATLKVLQLKNADQPKSQTESPERGLVTNLPITVISHVLRTSSSLILNDASNDSPFMDDPYMVHQKPGSIFCVPLQRGNIQGVVYMENNLSTDVFTESRLEVVSLLTDQATVAIENAGLYEQVQEYTHSLEEKVAERTAQLEELNEELKKLVDSDGLTGLANRRCFDTYLARTWLRLRREQNPLSIVMFDVDYFKTFNDTYGHQSGDDCLVMLAKTVREQIQRPADLVARYGGEEFIVVLPDTDEEGAMAVAGQICVAVASLKIPHCNSVVADHVTISVGVATTCPDTQGPDSLIELADQALYEAKKQGRNQVKLAAKPVKKT</sequence>
<dbReference type="SUPFAM" id="SSF55073">
    <property type="entry name" value="Nucleotide cyclase"/>
    <property type="match status" value="1"/>
</dbReference>
<feature type="domain" description="GGDEF" evidence="5">
    <location>
        <begin position="1582"/>
        <end position="1718"/>
    </location>
</feature>
<feature type="domain" description="Protein kinase" evidence="4">
    <location>
        <begin position="15"/>
        <end position="285"/>
    </location>
</feature>
<evidence type="ECO:0000313" key="7">
    <source>
        <dbReference type="Proteomes" id="UP000002171"/>
    </source>
</evidence>
<dbReference type="GO" id="GO:0016020">
    <property type="term" value="C:membrane"/>
    <property type="evidence" value="ECO:0007669"/>
    <property type="project" value="UniProtKB-SubCell"/>
</dbReference>
<dbReference type="GO" id="GO:0005524">
    <property type="term" value="F:ATP binding"/>
    <property type="evidence" value="ECO:0007669"/>
    <property type="project" value="InterPro"/>
</dbReference>
<comment type="cofactor">
    <cofactor evidence="1">
        <name>Mg(2+)</name>
        <dbReference type="ChEBI" id="CHEBI:18420"/>
    </cofactor>
</comment>
<dbReference type="PROSITE" id="PS50887">
    <property type="entry name" value="GGDEF"/>
    <property type="match status" value="1"/>
</dbReference>
<evidence type="ECO:0000256" key="2">
    <source>
        <dbReference type="ARBA" id="ARBA00004167"/>
    </source>
</evidence>
<dbReference type="InterPro" id="IPR000160">
    <property type="entry name" value="GGDEF_dom"/>
</dbReference>
<dbReference type="NCBIfam" id="TIGR00254">
    <property type="entry name" value="GGDEF"/>
    <property type="match status" value="1"/>
</dbReference>
<dbReference type="Pfam" id="PF13185">
    <property type="entry name" value="GAF_2"/>
    <property type="match status" value="1"/>
</dbReference>
<dbReference type="CDD" id="cd01949">
    <property type="entry name" value="GGDEF"/>
    <property type="match status" value="1"/>
</dbReference>
<dbReference type="SMART" id="SM00267">
    <property type="entry name" value="GGDEF"/>
    <property type="match status" value="1"/>
</dbReference>
<dbReference type="Pfam" id="PF13191">
    <property type="entry name" value="AAA_16"/>
    <property type="match status" value="1"/>
</dbReference>
<dbReference type="InterPro" id="IPR003018">
    <property type="entry name" value="GAF"/>
</dbReference>
<accession>A0A7U8C7T3</accession>
<dbReference type="PROSITE" id="PS50011">
    <property type="entry name" value="PROTEIN_KINASE_DOM"/>
    <property type="match status" value="1"/>
</dbReference>
<dbReference type="Gene3D" id="1.10.510.10">
    <property type="entry name" value="Transferase(Phosphotransferase) domain 1"/>
    <property type="match status" value="1"/>
</dbReference>
<dbReference type="SUPFAM" id="SSF56112">
    <property type="entry name" value="Protein kinase-like (PK-like)"/>
    <property type="match status" value="1"/>
</dbReference>
<dbReference type="Gene3D" id="3.30.70.270">
    <property type="match status" value="1"/>
</dbReference>
<comment type="caution">
    <text evidence="6">The sequence shown here is derived from an EMBL/GenBank/DDBJ whole genome shotgun (WGS) entry which is preliminary data.</text>
</comment>
<feature type="coiled-coil region" evidence="3">
    <location>
        <begin position="1527"/>
        <end position="1554"/>
    </location>
</feature>
<dbReference type="InterPro" id="IPR011009">
    <property type="entry name" value="Kinase-like_dom_sf"/>
</dbReference>
<dbReference type="FunFam" id="3.30.70.270:FF:000001">
    <property type="entry name" value="Diguanylate cyclase domain protein"/>
    <property type="match status" value="1"/>
</dbReference>
<dbReference type="Pfam" id="PF00069">
    <property type="entry name" value="Pkinase"/>
    <property type="match status" value="1"/>
</dbReference>
<comment type="subcellular location">
    <subcellularLocation>
        <location evidence="2">Membrane</location>
        <topology evidence="2">Single-pass membrane protein</topology>
    </subcellularLocation>
</comment>
<dbReference type="SUPFAM" id="SSF52540">
    <property type="entry name" value="P-loop containing nucleoside triphosphate hydrolases"/>
    <property type="match status" value="1"/>
</dbReference>
<dbReference type="SUPFAM" id="SSF55781">
    <property type="entry name" value="GAF domain-like"/>
    <property type="match status" value="1"/>
</dbReference>
<evidence type="ECO:0000313" key="6">
    <source>
        <dbReference type="EMBL" id="EAR61794.1"/>
    </source>
</evidence>
<organism evidence="6 7">
    <name type="scientific">Neptuniibacter caesariensis</name>
    <dbReference type="NCBI Taxonomy" id="207954"/>
    <lineage>
        <taxon>Bacteria</taxon>
        <taxon>Pseudomonadati</taxon>
        <taxon>Pseudomonadota</taxon>
        <taxon>Gammaproteobacteria</taxon>
        <taxon>Oceanospirillales</taxon>
        <taxon>Oceanospirillaceae</taxon>
        <taxon>Neptuniibacter</taxon>
    </lineage>
</organism>
<evidence type="ECO:0000259" key="4">
    <source>
        <dbReference type="PROSITE" id="PS50011"/>
    </source>
</evidence>
<dbReference type="SMART" id="SM00065">
    <property type="entry name" value="GAF"/>
    <property type="match status" value="1"/>
</dbReference>
<evidence type="ECO:0000256" key="1">
    <source>
        <dbReference type="ARBA" id="ARBA00001946"/>
    </source>
</evidence>
<dbReference type="InterPro" id="IPR027417">
    <property type="entry name" value="P-loop_NTPase"/>
</dbReference>
<dbReference type="PANTHER" id="PTHR43642:SF1">
    <property type="entry name" value="HYBRID SIGNAL TRANSDUCTION HISTIDINE KINASE G"/>
    <property type="match status" value="1"/>
</dbReference>
<reference evidence="6 7" key="1">
    <citation type="submission" date="2006-02" db="EMBL/GenBank/DDBJ databases">
        <authorList>
            <person name="Pinhassi J."/>
            <person name="Pedros-Alio C."/>
            <person name="Ferriera S."/>
            <person name="Johnson J."/>
            <person name="Kravitz S."/>
            <person name="Halpern A."/>
            <person name="Remington K."/>
            <person name="Beeson K."/>
            <person name="Tran B."/>
            <person name="Rogers Y.-H."/>
            <person name="Friedman R."/>
            <person name="Venter J.C."/>
        </authorList>
    </citation>
    <scope>NUCLEOTIDE SEQUENCE [LARGE SCALE GENOMIC DNA]</scope>
    <source>
        <strain evidence="6 7">MED92</strain>
    </source>
</reference>
<dbReference type="RefSeq" id="WP_007022880.1">
    <property type="nucleotide sequence ID" value="NZ_CH724127.1"/>
</dbReference>
<dbReference type="InterPro" id="IPR000719">
    <property type="entry name" value="Prot_kinase_dom"/>
</dbReference>
<dbReference type="Gene3D" id="3.40.50.300">
    <property type="entry name" value="P-loop containing nucleotide triphosphate hydrolases"/>
    <property type="match status" value="1"/>
</dbReference>
<keyword evidence="6" id="KW-0808">Transferase</keyword>
<protein>
    <submittedName>
        <fullName evidence="6">Serine/threonine kinase with two-component sensor domain</fullName>
    </submittedName>
</protein>
<keyword evidence="7" id="KW-1185">Reference proteome</keyword>
<dbReference type="InterPro" id="IPR043128">
    <property type="entry name" value="Rev_trsase/Diguanyl_cyclase"/>
</dbReference>
<proteinExistence type="predicted"/>
<dbReference type="CDD" id="cd14014">
    <property type="entry name" value="STKc_PknB_like"/>
    <property type="match status" value="1"/>
</dbReference>
<dbReference type="GO" id="GO:0004672">
    <property type="term" value="F:protein kinase activity"/>
    <property type="evidence" value="ECO:0007669"/>
    <property type="project" value="InterPro"/>
</dbReference>
<dbReference type="InterPro" id="IPR029787">
    <property type="entry name" value="Nucleotide_cyclase"/>
</dbReference>
<evidence type="ECO:0000256" key="3">
    <source>
        <dbReference type="SAM" id="Coils"/>
    </source>
</evidence>
<keyword evidence="3" id="KW-0175">Coiled coil</keyword>
<evidence type="ECO:0000259" key="5">
    <source>
        <dbReference type="PROSITE" id="PS50887"/>
    </source>
</evidence>
<keyword evidence="6" id="KW-0418">Kinase</keyword>
<dbReference type="Proteomes" id="UP000002171">
    <property type="component" value="Unassembled WGS sequence"/>
</dbReference>
<dbReference type="Gene3D" id="3.30.450.40">
    <property type="match status" value="1"/>
</dbReference>
<dbReference type="InterPro" id="IPR029016">
    <property type="entry name" value="GAF-like_dom_sf"/>
</dbReference>
<dbReference type="InterPro" id="IPR041664">
    <property type="entry name" value="AAA_16"/>
</dbReference>
<name>A0A7U8C7T3_NEPCE</name>
<dbReference type="OrthoDB" id="9801841at2"/>